<evidence type="ECO:0000256" key="1">
    <source>
        <dbReference type="SAM" id="Phobius"/>
    </source>
</evidence>
<name>A0ABP7X2Z2_9ACTN</name>
<dbReference type="EMBL" id="BAAAZG010000069">
    <property type="protein sequence ID" value="GAA4102801.1"/>
    <property type="molecule type" value="Genomic_DNA"/>
</dbReference>
<keyword evidence="1" id="KW-1133">Transmembrane helix</keyword>
<gene>
    <name evidence="2" type="ORF">GCM10022214_81010</name>
</gene>
<keyword evidence="1" id="KW-0812">Transmembrane</keyword>
<keyword evidence="1" id="KW-0472">Membrane</keyword>
<comment type="caution">
    <text evidence="2">The sequence shown here is derived from an EMBL/GenBank/DDBJ whole genome shotgun (WGS) entry which is preliminary data.</text>
</comment>
<proteinExistence type="predicted"/>
<evidence type="ECO:0000313" key="2">
    <source>
        <dbReference type="EMBL" id="GAA4102801.1"/>
    </source>
</evidence>
<feature type="transmembrane region" description="Helical" evidence="1">
    <location>
        <begin position="167"/>
        <end position="189"/>
    </location>
</feature>
<dbReference type="InterPro" id="IPR021354">
    <property type="entry name" value="DUF2975"/>
</dbReference>
<dbReference type="RefSeq" id="WP_344958242.1">
    <property type="nucleotide sequence ID" value="NZ_BAAAZG010000069.1"/>
</dbReference>
<keyword evidence="3" id="KW-1185">Reference proteome</keyword>
<accession>A0ABP7X2Z2</accession>
<feature type="transmembrane region" description="Helical" evidence="1">
    <location>
        <begin position="130"/>
        <end position="147"/>
    </location>
</feature>
<feature type="transmembrane region" description="Helical" evidence="1">
    <location>
        <begin position="89"/>
        <end position="110"/>
    </location>
</feature>
<organism evidence="2 3">
    <name type="scientific">Actinomadura miaoliensis</name>
    <dbReference type="NCBI Taxonomy" id="430685"/>
    <lineage>
        <taxon>Bacteria</taxon>
        <taxon>Bacillati</taxon>
        <taxon>Actinomycetota</taxon>
        <taxon>Actinomycetes</taxon>
        <taxon>Streptosporangiales</taxon>
        <taxon>Thermomonosporaceae</taxon>
        <taxon>Actinomadura</taxon>
    </lineage>
</organism>
<dbReference type="Proteomes" id="UP001500683">
    <property type="component" value="Unassembled WGS sequence"/>
</dbReference>
<dbReference type="Pfam" id="PF11188">
    <property type="entry name" value="DUF2975"/>
    <property type="match status" value="1"/>
</dbReference>
<evidence type="ECO:0000313" key="3">
    <source>
        <dbReference type="Proteomes" id="UP001500683"/>
    </source>
</evidence>
<reference evidence="3" key="1">
    <citation type="journal article" date="2019" name="Int. J. Syst. Evol. Microbiol.">
        <title>The Global Catalogue of Microorganisms (GCM) 10K type strain sequencing project: providing services to taxonomists for standard genome sequencing and annotation.</title>
        <authorList>
            <consortium name="The Broad Institute Genomics Platform"/>
            <consortium name="The Broad Institute Genome Sequencing Center for Infectious Disease"/>
            <person name="Wu L."/>
            <person name="Ma J."/>
        </authorList>
    </citation>
    <scope>NUCLEOTIDE SEQUENCE [LARGE SCALE GENOMIC DNA]</scope>
    <source>
        <strain evidence="3">JCM 16702</strain>
    </source>
</reference>
<protein>
    <recommendedName>
        <fullName evidence="4">DUF2975 domain-containing protein</fullName>
    </recommendedName>
</protein>
<sequence length="203" mass="21350">MKAAAWWSRLDSRILEALLGLALLLVGLFEVLFPVLGVTGPLSPVDTREVHVDGVTRLPGAPEATAEVALRGTRTAELVVADPSLGERVLLVLPGVAGALLLVVILELLLRVARTLRDGDVFDPRNARRLYVIALAVLLDATLVPLLDTITTTVLVSGTAVEPSVEISYELSALWLLVASLVAAAAGAFGHGARLRADTEGLV</sequence>
<evidence type="ECO:0008006" key="4">
    <source>
        <dbReference type="Google" id="ProtNLM"/>
    </source>
</evidence>